<gene>
    <name evidence="7" type="ORF">OKIOD_LOCUS10563</name>
</gene>
<dbReference type="InterPro" id="IPR050799">
    <property type="entry name" value="ZIP_Transporter"/>
</dbReference>
<dbReference type="EMBL" id="OU015566">
    <property type="protein sequence ID" value="CAG5105061.1"/>
    <property type="molecule type" value="Genomic_DNA"/>
</dbReference>
<sequence length="263" mass="29764">MTVSYFFFIFVYDVQKIIQSIFSKEYNSGSNYKRLDRRSTVKINNSVGLGANVTDRKPRRRIAKENTSGLKAQDWKLIDTDAWVILLTTSFECFIEGMAFTLTLQDDIGAGFSVLFAMLLKMIPQKLGNAVILMQSGLSHFWESVLVLTSVSAIYPGVCIAMLLRNMHIKAAVKAKFFAALTGMFLYISLARMFPAMQELVDAPPKESRVSAKAYHQLAKRKVYWRLFIANVGFVSAFCILAPLIYYENSIQEKIEEIICGEN</sequence>
<dbReference type="PANTHER" id="PTHR12191">
    <property type="entry name" value="SOLUTE CARRIER FAMILY 39"/>
    <property type="match status" value="1"/>
</dbReference>
<keyword evidence="5 6" id="KW-0472">Membrane</keyword>
<keyword evidence="8" id="KW-1185">Reference proteome</keyword>
<dbReference type="InterPro" id="IPR003689">
    <property type="entry name" value="ZIP"/>
</dbReference>
<feature type="transmembrane region" description="Helical" evidence="6">
    <location>
        <begin position="223"/>
        <end position="247"/>
    </location>
</feature>
<protein>
    <submittedName>
        <fullName evidence="7">Oidioi.mRNA.OKI2018_I69.chr1.g1798.t1.cds</fullName>
    </submittedName>
</protein>
<dbReference type="Proteomes" id="UP001158576">
    <property type="component" value="Chromosome 1"/>
</dbReference>
<accession>A0ABN7SY65</accession>
<evidence type="ECO:0000256" key="5">
    <source>
        <dbReference type="ARBA" id="ARBA00023136"/>
    </source>
</evidence>
<reference evidence="7 8" key="1">
    <citation type="submission" date="2021-04" db="EMBL/GenBank/DDBJ databases">
        <authorList>
            <person name="Bliznina A."/>
        </authorList>
    </citation>
    <scope>NUCLEOTIDE SEQUENCE [LARGE SCALE GENOMIC DNA]</scope>
</reference>
<comment type="subcellular location">
    <subcellularLocation>
        <location evidence="1">Membrane</location>
        <topology evidence="1">Multi-pass membrane protein</topology>
    </subcellularLocation>
</comment>
<comment type="similarity">
    <text evidence="2">Belongs to the ZIP transporter (TC 2.A.5) family.</text>
</comment>
<evidence type="ECO:0000256" key="4">
    <source>
        <dbReference type="ARBA" id="ARBA00022989"/>
    </source>
</evidence>
<feature type="transmembrane region" description="Helical" evidence="6">
    <location>
        <begin position="176"/>
        <end position="194"/>
    </location>
</feature>
<dbReference type="Pfam" id="PF02535">
    <property type="entry name" value="Zip"/>
    <property type="match status" value="1"/>
</dbReference>
<evidence type="ECO:0000256" key="6">
    <source>
        <dbReference type="SAM" id="Phobius"/>
    </source>
</evidence>
<proteinExistence type="inferred from homology"/>
<evidence type="ECO:0000313" key="8">
    <source>
        <dbReference type="Proteomes" id="UP001158576"/>
    </source>
</evidence>
<organism evidence="7 8">
    <name type="scientific">Oikopleura dioica</name>
    <name type="common">Tunicate</name>
    <dbReference type="NCBI Taxonomy" id="34765"/>
    <lineage>
        <taxon>Eukaryota</taxon>
        <taxon>Metazoa</taxon>
        <taxon>Chordata</taxon>
        <taxon>Tunicata</taxon>
        <taxon>Appendicularia</taxon>
        <taxon>Copelata</taxon>
        <taxon>Oikopleuridae</taxon>
        <taxon>Oikopleura</taxon>
    </lineage>
</organism>
<dbReference type="PANTHER" id="PTHR12191:SF37">
    <property type="entry name" value="ZINC TRANSPORTER FOI"/>
    <property type="match status" value="1"/>
</dbReference>
<keyword evidence="4 6" id="KW-1133">Transmembrane helix</keyword>
<keyword evidence="3 6" id="KW-0812">Transmembrane</keyword>
<evidence type="ECO:0000256" key="1">
    <source>
        <dbReference type="ARBA" id="ARBA00004141"/>
    </source>
</evidence>
<evidence type="ECO:0000313" key="7">
    <source>
        <dbReference type="EMBL" id="CAG5105061.1"/>
    </source>
</evidence>
<name>A0ABN7SY65_OIKDI</name>
<evidence type="ECO:0000256" key="2">
    <source>
        <dbReference type="ARBA" id="ARBA00006939"/>
    </source>
</evidence>
<evidence type="ECO:0000256" key="3">
    <source>
        <dbReference type="ARBA" id="ARBA00022692"/>
    </source>
</evidence>
<feature type="transmembrane region" description="Helical" evidence="6">
    <location>
        <begin position="144"/>
        <end position="164"/>
    </location>
</feature>